<keyword evidence="3" id="KW-1185">Reference proteome</keyword>
<evidence type="ECO:0000313" key="3">
    <source>
        <dbReference type="Proteomes" id="UP000003250"/>
    </source>
</evidence>
<feature type="domain" description="DUF1858" evidence="1">
    <location>
        <begin position="8"/>
        <end position="59"/>
    </location>
</feature>
<dbReference type="Proteomes" id="UP000003250">
    <property type="component" value="Unassembled WGS sequence"/>
</dbReference>
<dbReference type="AlphaFoldDB" id="H0I1C9"/>
<dbReference type="PATRIC" id="fig|1107882.3.peg.6060"/>
<evidence type="ECO:0000313" key="2">
    <source>
        <dbReference type="EMBL" id="EHK53195.1"/>
    </source>
</evidence>
<sequence length="73" mass="8287">MSKKRSLDLDLSVDHLMRTWPEAVGVFVRQRMLCAGCPIGPFHTMADACREHSIDEEAFLRELRLATGERLDG</sequence>
<dbReference type="NCBIfam" id="TIGR03980">
    <property type="entry name" value="prismane_assoc"/>
    <property type="match status" value="1"/>
</dbReference>
<proteinExistence type="predicted"/>
<dbReference type="InterPro" id="IPR023883">
    <property type="entry name" value="CHP03980_redox-disulphide"/>
</dbReference>
<dbReference type="Gene3D" id="1.10.3910.10">
    <property type="entry name" value="SP0561-like"/>
    <property type="match status" value="1"/>
</dbReference>
<evidence type="ECO:0000259" key="1">
    <source>
        <dbReference type="Pfam" id="PF08984"/>
    </source>
</evidence>
<dbReference type="PANTHER" id="PTHR39341:SF1">
    <property type="entry name" value="DUF1858 DOMAIN-CONTAINING PROTEIN"/>
    <property type="match status" value="1"/>
</dbReference>
<gene>
    <name evidence="2" type="ORF">MAXJ12_31332</name>
</gene>
<name>H0I1C9_9HYPH</name>
<dbReference type="PANTHER" id="PTHR39341">
    <property type="entry name" value="BSL7085 PROTEIN"/>
    <property type="match status" value="1"/>
</dbReference>
<dbReference type="InterPro" id="IPR038062">
    <property type="entry name" value="ScdA-like_N_sf"/>
</dbReference>
<dbReference type="SUPFAM" id="SSF140683">
    <property type="entry name" value="SP0561-like"/>
    <property type="match status" value="1"/>
</dbReference>
<dbReference type="EMBL" id="AHAM01000280">
    <property type="protein sequence ID" value="EHK53195.1"/>
    <property type="molecule type" value="Genomic_DNA"/>
</dbReference>
<protein>
    <recommendedName>
        <fullName evidence="1">DUF1858 domain-containing protein</fullName>
    </recommendedName>
</protein>
<dbReference type="InterPro" id="IPR015077">
    <property type="entry name" value="DUF1858"/>
</dbReference>
<organism evidence="2 3">
    <name type="scientific">Mesorhizobium alhagi CCNWXJ12-2</name>
    <dbReference type="NCBI Taxonomy" id="1107882"/>
    <lineage>
        <taxon>Bacteria</taxon>
        <taxon>Pseudomonadati</taxon>
        <taxon>Pseudomonadota</taxon>
        <taxon>Alphaproteobacteria</taxon>
        <taxon>Hyphomicrobiales</taxon>
        <taxon>Phyllobacteriaceae</taxon>
        <taxon>Allomesorhizobium</taxon>
    </lineage>
</organism>
<reference evidence="2 3" key="1">
    <citation type="journal article" date="2012" name="J. Bacteriol.">
        <title>Draft Genome Sequence of Mesorhizobium alhagi CCNWXJ12-2T, a Novel Salt-Resistant Species Isolated from the Desert of Northwestern China.</title>
        <authorList>
            <person name="Zhou M."/>
            <person name="Chen W."/>
            <person name="Chen H."/>
            <person name="Wei G."/>
        </authorList>
    </citation>
    <scope>NUCLEOTIDE SEQUENCE [LARGE SCALE GENOMIC DNA]</scope>
    <source>
        <strain evidence="2 3">CCNWXJ12-2</strain>
    </source>
</reference>
<dbReference type="Pfam" id="PF08984">
    <property type="entry name" value="DUF1858"/>
    <property type="match status" value="1"/>
</dbReference>
<dbReference type="OrthoDB" id="5397989at2"/>
<accession>H0I1C9</accession>